<dbReference type="Gene3D" id="1.20.1530.10">
    <property type="entry name" value="Na+/H+ antiporter like domain"/>
    <property type="match status" value="1"/>
</dbReference>
<dbReference type="Proteomes" id="UP000037594">
    <property type="component" value="Unassembled WGS sequence"/>
</dbReference>
<keyword evidence="10 11" id="KW-0739">Sodium transport</keyword>
<dbReference type="GO" id="GO:0015385">
    <property type="term" value="F:sodium:proton antiporter activity"/>
    <property type="evidence" value="ECO:0007669"/>
    <property type="project" value="UniProtKB-UniRule"/>
</dbReference>
<keyword evidence="8 11" id="KW-0406">Ion transport</keyword>
<feature type="transmembrane region" description="Helical" evidence="11">
    <location>
        <begin position="343"/>
        <end position="369"/>
    </location>
</feature>
<feature type="transmembrane region" description="Helical" evidence="11">
    <location>
        <begin position="170"/>
        <end position="193"/>
    </location>
</feature>
<evidence type="ECO:0000256" key="5">
    <source>
        <dbReference type="ARBA" id="ARBA00022692"/>
    </source>
</evidence>
<keyword evidence="6 11" id="KW-1133">Transmembrane helix</keyword>
<dbReference type="NCBIfam" id="TIGR00773">
    <property type="entry name" value="NhaA"/>
    <property type="match status" value="1"/>
</dbReference>
<comment type="caution">
    <text evidence="12">The sequence shown here is derived from an EMBL/GenBank/DDBJ whole genome shotgun (WGS) entry which is preliminary data.</text>
</comment>
<dbReference type="GO" id="GO:0005886">
    <property type="term" value="C:plasma membrane"/>
    <property type="evidence" value="ECO:0007669"/>
    <property type="project" value="UniProtKB-SubCell"/>
</dbReference>
<dbReference type="EMBL" id="LFOD01000023">
    <property type="protein sequence ID" value="KMV16127.1"/>
    <property type="molecule type" value="Genomic_DNA"/>
</dbReference>
<comment type="similarity">
    <text evidence="11">Belongs to the NhaA Na(+)/H(+) (TC 2.A.33) antiporter family.</text>
</comment>
<keyword evidence="9 11" id="KW-0472">Membrane</keyword>
<feature type="transmembrane region" description="Helical" evidence="11">
    <location>
        <begin position="381"/>
        <end position="399"/>
    </location>
</feature>
<feature type="transmembrane region" description="Helical" evidence="11">
    <location>
        <begin position="246"/>
        <end position="263"/>
    </location>
</feature>
<feature type="transmembrane region" description="Helical" evidence="11">
    <location>
        <begin position="309"/>
        <end position="331"/>
    </location>
</feature>
<evidence type="ECO:0000256" key="2">
    <source>
        <dbReference type="ARBA" id="ARBA00022448"/>
    </source>
</evidence>
<proteinExistence type="inferred from homology"/>
<evidence type="ECO:0000256" key="10">
    <source>
        <dbReference type="ARBA" id="ARBA00023201"/>
    </source>
</evidence>
<comment type="subcellular location">
    <subcellularLocation>
        <location evidence="1">Cell inner membrane</location>
        <topology evidence="1">Multi-pass membrane protein</topology>
    </subcellularLocation>
    <subcellularLocation>
        <location evidence="11">Cell membrane</location>
        <topology evidence="11">Multi-pass membrane protein</topology>
    </subcellularLocation>
</comment>
<feature type="transmembrane region" description="Helical" evidence="11">
    <location>
        <begin position="275"/>
        <end position="297"/>
    </location>
</feature>
<comment type="catalytic activity">
    <reaction evidence="11">
        <text>Na(+)(in) + 2 H(+)(out) = Na(+)(out) + 2 H(+)(in)</text>
        <dbReference type="Rhea" id="RHEA:29251"/>
        <dbReference type="ChEBI" id="CHEBI:15378"/>
        <dbReference type="ChEBI" id="CHEBI:29101"/>
    </reaction>
</comment>
<dbReference type="PATRIC" id="fig|451644.5.peg.4452"/>
<evidence type="ECO:0000256" key="3">
    <source>
        <dbReference type="ARBA" id="ARBA00022449"/>
    </source>
</evidence>
<keyword evidence="4 11" id="KW-1003">Cell membrane</keyword>
<feature type="transmembrane region" description="Helical" evidence="11">
    <location>
        <begin position="142"/>
        <end position="163"/>
    </location>
</feature>
<dbReference type="InterPro" id="IPR004670">
    <property type="entry name" value="NhaA"/>
</dbReference>
<keyword evidence="3 11" id="KW-0050">Antiport</keyword>
<feature type="transmembrane region" description="Helical" evidence="11">
    <location>
        <begin position="224"/>
        <end position="240"/>
    </location>
</feature>
<keyword evidence="5 11" id="KW-0812">Transmembrane</keyword>
<dbReference type="RefSeq" id="WP_019346540.1">
    <property type="nucleotide sequence ID" value="NZ_AGSZ01000407.1"/>
</dbReference>
<accession>A0A0J8U4Z0</accession>
<reference evidence="12 13" key="1">
    <citation type="submission" date="2015-06" db="EMBL/GenBank/DDBJ databases">
        <title>Genome sequence of Mycobacterium conceptionense strain MLE.</title>
        <authorList>
            <person name="Greninger A.L."/>
            <person name="Cunningham G."/>
            <person name="Chiu C.Y."/>
            <person name="Miller S."/>
        </authorList>
    </citation>
    <scope>NUCLEOTIDE SEQUENCE [LARGE SCALE GENOMIC DNA]</scope>
    <source>
        <strain evidence="12 13">MLE</strain>
    </source>
</reference>
<feature type="transmembrane region" description="Helical" evidence="11">
    <location>
        <begin position="199"/>
        <end position="217"/>
    </location>
</feature>
<keyword evidence="7 11" id="KW-0915">Sodium</keyword>
<evidence type="ECO:0000256" key="4">
    <source>
        <dbReference type="ARBA" id="ARBA00022475"/>
    </source>
</evidence>
<dbReference type="GO" id="GO:0006885">
    <property type="term" value="P:regulation of pH"/>
    <property type="evidence" value="ECO:0007669"/>
    <property type="project" value="UniProtKB-UniRule"/>
</dbReference>
<evidence type="ECO:0000256" key="7">
    <source>
        <dbReference type="ARBA" id="ARBA00023053"/>
    </source>
</evidence>
<sequence length="430" mass="45251">MSNRRQPASRRLLVRGSWPEWQRVSDLLRTETVGGALLLAAAGAALVWANSPWSGGYDRLSEFVIGPQSLHLNLSLSAWAADGLLAVFFFVVGVELKREFVAGDLRDPARAALPIAAAVGGMVVPAAIFVGINLFSGHPENLAGWAVPIATDIAFALAVLAVVSTHLPAALRIFLLTLAVVDDLLAITVIAVFFTDHVALGPLAAALIPIALYAFAVQRGVRQWWILMPPAIVSWALVHASGVHATVAGVVLGFTVPVLGRHASAKHFEHIVRPLSAGFAVPVFAFFAAGVTVGGWSGFADALTHPVTLGVIVGLVLGKPIGVLGTTYLLARFTHATLDEDLAWRDVLGVAMLAGIGFTVSLLIGELAFGHSTVADDDVKIAVVTGSVVAGLLASVVLVSRNAVYRRIHQLETVDADNDGVPDVYQPRQD</sequence>
<organism evidence="12 13">
    <name type="scientific">Mycolicibacterium conceptionense</name>
    <dbReference type="NCBI Taxonomy" id="451644"/>
    <lineage>
        <taxon>Bacteria</taxon>
        <taxon>Bacillati</taxon>
        <taxon>Actinomycetota</taxon>
        <taxon>Actinomycetes</taxon>
        <taxon>Mycobacteriales</taxon>
        <taxon>Mycobacteriaceae</taxon>
        <taxon>Mycolicibacterium</taxon>
    </lineage>
</organism>
<dbReference type="InterPro" id="IPR023171">
    <property type="entry name" value="Na/H_antiporter_dom_sf"/>
</dbReference>
<feature type="transmembrane region" description="Helical" evidence="11">
    <location>
        <begin position="32"/>
        <end position="50"/>
    </location>
</feature>
<dbReference type="Pfam" id="PF06965">
    <property type="entry name" value="Na_H_antiport_1"/>
    <property type="match status" value="1"/>
</dbReference>
<evidence type="ECO:0000256" key="9">
    <source>
        <dbReference type="ARBA" id="ARBA00023136"/>
    </source>
</evidence>
<gene>
    <name evidence="11" type="primary">nhaA</name>
    <name evidence="12" type="ORF">ACT17_21540</name>
</gene>
<evidence type="ECO:0000256" key="6">
    <source>
        <dbReference type="ARBA" id="ARBA00022989"/>
    </source>
</evidence>
<evidence type="ECO:0000256" key="8">
    <source>
        <dbReference type="ARBA" id="ARBA00023065"/>
    </source>
</evidence>
<evidence type="ECO:0000256" key="1">
    <source>
        <dbReference type="ARBA" id="ARBA00004429"/>
    </source>
</evidence>
<comment type="function">
    <text evidence="11">Na(+)/H(+) antiporter that extrudes sodium in exchange for external protons.</text>
</comment>
<feature type="transmembrane region" description="Helical" evidence="11">
    <location>
        <begin position="70"/>
        <end position="94"/>
    </location>
</feature>
<evidence type="ECO:0000313" key="12">
    <source>
        <dbReference type="EMBL" id="KMV16127.1"/>
    </source>
</evidence>
<evidence type="ECO:0000313" key="13">
    <source>
        <dbReference type="Proteomes" id="UP000037594"/>
    </source>
</evidence>
<evidence type="ECO:0000256" key="11">
    <source>
        <dbReference type="HAMAP-Rule" id="MF_01844"/>
    </source>
</evidence>
<dbReference type="PANTHER" id="PTHR30341">
    <property type="entry name" value="SODIUM ION/PROTON ANTIPORTER NHAA-RELATED"/>
    <property type="match status" value="1"/>
</dbReference>
<dbReference type="AlphaFoldDB" id="A0A0J8U4Z0"/>
<feature type="transmembrane region" description="Helical" evidence="11">
    <location>
        <begin position="115"/>
        <end position="136"/>
    </location>
</feature>
<name>A0A0J8U4Z0_9MYCO</name>
<dbReference type="OrthoDB" id="9808135at2"/>
<keyword evidence="2 11" id="KW-0813">Transport</keyword>
<protein>
    <recommendedName>
        <fullName evidence="11">Na(+)/H(+) antiporter NhaA</fullName>
    </recommendedName>
    <alternativeName>
        <fullName evidence="11">Sodium/proton antiporter NhaA</fullName>
    </alternativeName>
</protein>
<dbReference type="PANTHER" id="PTHR30341:SF0">
    <property type="entry name" value="NA(+)_H(+) ANTIPORTER NHAA"/>
    <property type="match status" value="1"/>
</dbReference>
<dbReference type="HAMAP" id="MF_01844">
    <property type="entry name" value="NhaA"/>
    <property type="match status" value="1"/>
</dbReference>